<evidence type="ECO:0000313" key="6">
    <source>
        <dbReference type="Proteomes" id="UP001063698"/>
    </source>
</evidence>
<dbReference type="GO" id="GO:0008047">
    <property type="term" value="F:enzyme activator activity"/>
    <property type="evidence" value="ECO:0007669"/>
    <property type="project" value="InterPro"/>
</dbReference>
<comment type="similarity">
    <text evidence="1">Belongs to the peptidase A31 family.</text>
</comment>
<dbReference type="NCBIfam" id="TIGR00072">
    <property type="entry name" value="hydrog_prot"/>
    <property type="match status" value="1"/>
</dbReference>
<evidence type="ECO:0000256" key="4">
    <source>
        <dbReference type="ARBA" id="ARBA00022801"/>
    </source>
</evidence>
<dbReference type="GO" id="GO:0016485">
    <property type="term" value="P:protein processing"/>
    <property type="evidence" value="ECO:0007669"/>
    <property type="project" value="TreeGrafter"/>
</dbReference>
<dbReference type="GO" id="GO:0004190">
    <property type="term" value="F:aspartic-type endopeptidase activity"/>
    <property type="evidence" value="ECO:0007669"/>
    <property type="project" value="UniProtKB-KW"/>
</dbReference>
<dbReference type="PRINTS" id="PR00446">
    <property type="entry name" value="HYDRGNUPTAKE"/>
</dbReference>
<dbReference type="KEGG" id="ipc:IPA_03105"/>
<evidence type="ECO:0000256" key="2">
    <source>
        <dbReference type="ARBA" id="ARBA00022670"/>
    </source>
</evidence>
<evidence type="ECO:0000256" key="3">
    <source>
        <dbReference type="ARBA" id="ARBA00022750"/>
    </source>
</evidence>
<dbReference type="AlphaFoldDB" id="A0A977KAJ8"/>
<dbReference type="EMBL" id="CP006868">
    <property type="protein sequence ID" value="UXD21341.1"/>
    <property type="molecule type" value="Genomic_DNA"/>
</dbReference>
<reference evidence="5" key="1">
    <citation type="submission" date="2013-11" db="EMBL/GenBank/DDBJ databases">
        <title>Comparative genomics of Ignicoccus.</title>
        <authorList>
            <person name="Podar M."/>
        </authorList>
    </citation>
    <scope>NUCLEOTIDE SEQUENCE</scope>
    <source>
        <strain evidence="5">DSM 13166</strain>
    </source>
</reference>
<protein>
    <submittedName>
        <fullName evidence="5">Hydrogenase maturation protease</fullName>
    </submittedName>
</protein>
<dbReference type="InterPro" id="IPR000671">
    <property type="entry name" value="Peptidase_A31"/>
</dbReference>
<keyword evidence="4" id="KW-0378">Hydrolase</keyword>
<dbReference type="Gene3D" id="3.40.50.1450">
    <property type="entry name" value="HybD-like"/>
    <property type="match status" value="1"/>
</dbReference>
<organism evidence="5 6">
    <name type="scientific">Ignicoccus pacificus DSM 13166</name>
    <dbReference type="NCBI Taxonomy" id="940294"/>
    <lineage>
        <taxon>Archaea</taxon>
        <taxon>Thermoproteota</taxon>
        <taxon>Thermoprotei</taxon>
        <taxon>Desulfurococcales</taxon>
        <taxon>Desulfurococcaceae</taxon>
        <taxon>Ignicoccus</taxon>
    </lineage>
</organism>
<dbReference type="PANTHER" id="PTHR30302">
    <property type="entry name" value="HYDROGENASE 1 MATURATION PROTEASE"/>
    <property type="match status" value="1"/>
</dbReference>
<evidence type="ECO:0000313" key="5">
    <source>
        <dbReference type="EMBL" id="UXD21341.1"/>
    </source>
</evidence>
<accession>A0A977KAJ8</accession>
<sequence>MKALVLGLGNRMYGDDGFGSCLAEFLSKQKIENVDVKDGDYMGLGLLGWLEGYDLVIFIDAANPETVKNEIELLKIDPSKATVEEVSELVTDAHKVGPVQLAALAKKSGIFDGEAFLVALRAEKVCWPCSMRDEAMKLAPKAIELINKVLSSRGFKTFSSEGVVQWIKENCSEYY</sequence>
<keyword evidence="3" id="KW-0064">Aspartyl protease</keyword>
<proteinExistence type="inferred from homology"/>
<dbReference type="PANTHER" id="PTHR30302:SF1">
    <property type="entry name" value="HYDROGENASE 2 MATURATION PROTEASE"/>
    <property type="match status" value="1"/>
</dbReference>
<dbReference type="SUPFAM" id="SSF53163">
    <property type="entry name" value="HybD-like"/>
    <property type="match status" value="1"/>
</dbReference>
<keyword evidence="2 5" id="KW-0645">Protease</keyword>
<gene>
    <name evidence="5" type="ORF">IPA_03105</name>
</gene>
<dbReference type="InterPro" id="IPR023430">
    <property type="entry name" value="Pept_HybD-like_dom_sf"/>
</dbReference>
<dbReference type="Proteomes" id="UP001063698">
    <property type="component" value="Chromosome"/>
</dbReference>
<evidence type="ECO:0000256" key="1">
    <source>
        <dbReference type="ARBA" id="ARBA00006814"/>
    </source>
</evidence>
<name>A0A977KAJ8_9CREN</name>
<keyword evidence="6" id="KW-1185">Reference proteome</keyword>